<gene>
    <name evidence="1" type="ORF">COCSADRAFT_355151</name>
</gene>
<evidence type="ECO:0000313" key="2">
    <source>
        <dbReference type="Proteomes" id="UP000016934"/>
    </source>
</evidence>
<dbReference type="EMBL" id="KB445641">
    <property type="protein sequence ID" value="EMD65804.1"/>
    <property type="molecule type" value="Genomic_DNA"/>
</dbReference>
<dbReference type="RefSeq" id="XP_007698851.1">
    <property type="nucleotide sequence ID" value="XM_007700661.1"/>
</dbReference>
<reference evidence="1 2" key="1">
    <citation type="journal article" date="2012" name="PLoS Pathog.">
        <title>Diverse lifestyles and strategies of plant pathogenesis encoded in the genomes of eighteen Dothideomycetes fungi.</title>
        <authorList>
            <person name="Ohm R.A."/>
            <person name="Feau N."/>
            <person name="Henrissat B."/>
            <person name="Schoch C.L."/>
            <person name="Horwitz B.A."/>
            <person name="Barry K.W."/>
            <person name="Condon B.J."/>
            <person name="Copeland A.C."/>
            <person name="Dhillon B."/>
            <person name="Glaser F."/>
            <person name="Hesse C.N."/>
            <person name="Kosti I."/>
            <person name="LaButti K."/>
            <person name="Lindquist E.A."/>
            <person name="Lucas S."/>
            <person name="Salamov A.A."/>
            <person name="Bradshaw R.E."/>
            <person name="Ciuffetti L."/>
            <person name="Hamelin R.C."/>
            <person name="Kema G.H.J."/>
            <person name="Lawrence C."/>
            <person name="Scott J.A."/>
            <person name="Spatafora J.W."/>
            <person name="Turgeon B.G."/>
            <person name="de Wit P.J.G.M."/>
            <person name="Zhong S."/>
            <person name="Goodwin S.B."/>
            <person name="Grigoriev I.V."/>
        </authorList>
    </citation>
    <scope>NUCLEOTIDE SEQUENCE [LARGE SCALE GENOMIC DNA]</scope>
    <source>
        <strain evidence="2">ND90Pr / ATCC 201652</strain>
    </source>
</reference>
<proteinExistence type="predicted"/>
<dbReference type="HOGENOM" id="CLU_128894_0_0_1"/>
<keyword evidence="2" id="KW-1185">Reference proteome</keyword>
<sequence>MAQAMVPVDNAIVCGQALLIPPLIQKQAANAVEAFIEFPRDAKYTIIVPVKFQSISDQLVQLQAKAIDEHAVSEVEKDTRVHFVWTNKGQPCVLINFHPISRDDFEYSAFLPLSLVERDSLVVAGVCVTSPHRCFGLEDCQKLLSLRLEEELTSLLQNDLNYV</sequence>
<name>M2RGB2_COCSN</name>
<accession>M2RGB2</accession>
<dbReference type="AlphaFoldDB" id="M2RGB2"/>
<evidence type="ECO:0000313" key="1">
    <source>
        <dbReference type="EMBL" id="EMD65804.1"/>
    </source>
</evidence>
<dbReference type="KEGG" id="bsc:COCSADRAFT_355151"/>
<protein>
    <submittedName>
        <fullName evidence="1">Uncharacterized protein</fullName>
    </submittedName>
</protein>
<dbReference type="GeneID" id="19138339"/>
<organism evidence="1 2">
    <name type="scientific">Cochliobolus sativus (strain ND90Pr / ATCC 201652)</name>
    <name type="common">Common root rot and spot blotch fungus</name>
    <name type="synonym">Bipolaris sorokiniana</name>
    <dbReference type="NCBI Taxonomy" id="665912"/>
    <lineage>
        <taxon>Eukaryota</taxon>
        <taxon>Fungi</taxon>
        <taxon>Dikarya</taxon>
        <taxon>Ascomycota</taxon>
        <taxon>Pezizomycotina</taxon>
        <taxon>Dothideomycetes</taxon>
        <taxon>Pleosporomycetidae</taxon>
        <taxon>Pleosporales</taxon>
        <taxon>Pleosporineae</taxon>
        <taxon>Pleosporaceae</taxon>
        <taxon>Bipolaris</taxon>
    </lineage>
</organism>
<dbReference type="OrthoDB" id="3812064at2759"/>
<reference evidence="2" key="2">
    <citation type="journal article" date="2013" name="PLoS Genet.">
        <title>Comparative genome structure, secondary metabolite, and effector coding capacity across Cochliobolus pathogens.</title>
        <authorList>
            <person name="Condon B.J."/>
            <person name="Leng Y."/>
            <person name="Wu D."/>
            <person name="Bushley K.E."/>
            <person name="Ohm R.A."/>
            <person name="Otillar R."/>
            <person name="Martin J."/>
            <person name="Schackwitz W."/>
            <person name="Grimwood J."/>
            <person name="MohdZainudin N."/>
            <person name="Xue C."/>
            <person name="Wang R."/>
            <person name="Manning V.A."/>
            <person name="Dhillon B."/>
            <person name="Tu Z.J."/>
            <person name="Steffenson B.J."/>
            <person name="Salamov A."/>
            <person name="Sun H."/>
            <person name="Lowry S."/>
            <person name="LaButti K."/>
            <person name="Han J."/>
            <person name="Copeland A."/>
            <person name="Lindquist E."/>
            <person name="Barry K."/>
            <person name="Schmutz J."/>
            <person name="Baker S.E."/>
            <person name="Ciuffetti L.M."/>
            <person name="Grigoriev I.V."/>
            <person name="Zhong S."/>
            <person name="Turgeon B.G."/>
        </authorList>
    </citation>
    <scope>NUCLEOTIDE SEQUENCE [LARGE SCALE GENOMIC DNA]</scope>
    <source>
        <strain evidence="2">ND90Pr / ATCC 201652</strain>
    </source>
</reference>
<dbReference type="Proteomes" id="UP000016934">
    <property type="component" value="Unassembled WGS sequence"/>
</dbReference>